<proteinExistence type="predicted"/>
<evidence type="ECO:0000256" key="3">
    <source>
        <dbReference type="ARBA" id="ARBA00022989"/>
    </source>
</evidence>
<evidence type="ECO:0000256" key="2">
    <source>
        <dbReference type="ARBA" id="ARBA00022692"/>
    </source>
</evidence>
<keyword evidence="3 5" id="KW-1133">Transmembrane helix</keyword>
<accession>A0A486XUS1</accession>
<evidence type="ECO:0000313" key="6">
    <source>
        <dbReference type="EMBL" id="VHO06316.1"/>
    </source>
</evidence>
<dbReference type="GO" id="GO:0016020">
    <property type="term" value="C:membrane"/>
    <property type="evidence" value="ECO:0007669"/>
    <property type="project" value="UniProtKB-SubCell"/>
</dbReference>
<sequence>MKLKLLSLTLILIFLASGTAKLMALPFELAAFERWGYPLWFMYATGVIEVVGSIALLVPRAAAVAAAGLVIVMIGAVTTHLRHAEWLMLAVASIILLLTVARAWLGYADIRSLTKPTNTSKE</sequence>
<feature type="transmembrane region" description="Helical" evidence="5">
    <location>
        <begin position="87"/>
        <end position="105"/>
    </location>
</feature>
<evidence type="ECO:0008006" key="7">
    <source>
        <dbReference type="Google" id="ProtNLM"/>
    </source>
</evidence>
<gene>
    <name evidence="6" type="ORF">BAL341_3341</name>
</gene>
<dbReference type="InterPro" id="IPR032808">
    <property type="entry name" value="DoxX"/>
</dbReference>
<name>A0A486XUS1_9GAMM</name>
<dbReference type="EMBL" id="CAAJGR010000029">
    <property type="protein sequence ID" value="VHO06316.1"/>
    <property type="molecule type" value="Genomic_DNA"/>
</dbReference>
<keyword evidence="4 5" id="KW-0472">Membrane</keyword>
<evidence type="ECO:0000256" key="5">
    <source>
        <dbReference type="SAM" id="Phobius"/>
    </source>
</evidence>
<keyword evidence="2 5" id="KW-0812">Transmembrane</keyword>
<feature type="transmembrane region" description="Helical" evidence="5">
    <location>
        <begin position="63"/>
        <end position="81"/>
    </location>
</feature>
<organism evidence="6">
    <name type="scientific">Rheinheimera sp. BAL341</name>
    <dbReference type="NCBI Taxonomy" id="1708203"/>
    <lineage>
        <taxon>Bacteria</taxon>
        <taxon>Pseudomonadati</taxon>
        <taxon>Pseudomonadota</taxon>
        <taxon>Gammaproteobacteria</taxon>
        <taxon>Chromatiales</taxon>
        <taxon>Chromatiaceae</taxon>
        <taxon>Rheinheimera</taxon>
    </lineage>
</organism>
<evidence type="ECO:0000256" key="1">
    <source>
        <dbReference type="ARBA" id="ARBA00004141"/>
    </source>
</evidence>
<feature type="transmembrane region" description="Helical" evidence="5">
    <location>
        <begin position="40"/>
        <end position="58"/>
    </location>
</feature>
<reference evidence="6" key="1">
    <citation type="submission" date="2019-04" db="EMBL/GenBank/DDBJ databases">
        <authorList>
            <person name="Brambilla D."/>
        </authorList>
    </citation>
    <scope>NUCLEOTIDE SEQUENCE</scope>
    <source>
        <strain evidence="6">BAL1</strain>
    </source>
</reference>
<comment type="subcellular location">
    <subcellularLocation>
        <location evidence="1">Membrane</location>
        <topology evidence="1">Multi-pass membrane protein</topology>
    </subcellularLocation>
</comment>
<protein>
    <recommendedName>
        <fullName evidence="7">DoxX family protein</fullName>
    </recommendedName>
</protein>
<dbReference type="Pfam" id="PF13564">
    <property type="entry name" value="DoxX_2"/>
    <property type="match status" value="1"/>
</dbReference>
<evidence type="ECO:0000256" key="4">
    <source>
        <dbReference type="ARBA" id="ARBA00023136"/>
    </source>
</evidence>
<dbReference type="AlphaFoldDB" id="A0A486XUS1"/>